<evidence type="ECO:0000313" key="3">
    <source>
        <dbReference type="EMBL" id="QIS12258.1"/>
    </source>
</evidence>
<name>A0A6G9YGD7_9NOCA</name>
<dbReference type="Gene3D" id="3.20.20.30">
    <property type="entry name" value="Luciferase-like domain"/>
    <property type="match status" value="1"/>
</dbReference>
<gene>
    <name evidence="3" type="ORF">F5544_21980</name>
</gene>
<dbReference type="InterPro" id="IPR050564">
    <property type="entry name" value="F420-G6PD/mer"/>
</dbReference>
<dbReference type="InterPro" id="IPR036661">
    <property type="entry name" value="Luciferase-like_sf"/>
</dbReference>
<dbReference type="GO" id="GO:0016705">
    <property type="term" value="F:oxidoreductase activity, acting on paired donors, with incorporation or reduction of molecular oxygen"/>
    <property type="evidence" value="ECO:0007669"/>
    <property type="project" value="InterPro"/>
</dbReference>
<organism evidence="3 4">
    <name type="scientific">Nocardia arthritidis</name>
    <dbReference type="NCBI Taxonomy" id="228602"/>
    <lineage>
        <taxon>Bacteria</taxon>
        <taxon>Bacillati</taxon>
        <taxon>Actinomycetota</taxon>
        <taxon>Actinomycetes</taxon>
        <taxon>Mycobacteriales</taxon>
        <taxon>Nocardiaceae</taxon>
        <taxon>Nocardia</taxon>
    </lineage>
</organism>
<evidence type="ECO:0000256" key="1">
    <source>
        <dbReference type="ARBA" id="ARBA00023002"/>
    </source>
</evidence>
<feature type="domain" description="Luciferase-like" evidence="2">
    <location>
        <begin position="33"/>
        <end position="270"/>
    </location>
</feature>
<dbReference type="CDD" id="cd01097">
    <property type="entry name" value="Tetrahydromethanopterin_reductase"/>
    <property type="match status" value="1"/>
</dbReference>
<accession>A0A6G9YGD7</accession>
<evidence type="ECO:0000313" key="4">
    <source>
        <dbReference type="Proteomes" id="UP000503540"/>
    </source>
</evidence>
<dbReference type="PANTHER" id="PTHR43244:SF1">
    <property type="entry name" value="5,10-METHYLENETETRAHYDROMETHANOPTERIN REDUCTASE"/>
    <property type="match status" value="1"/>
</dbReference>
<keyword evidence="1" id="KW-0560">Oxidoreductase</keyword>
<proteinExistence type="predicted"/>
<reference evidence="3 4" key="1">
    <citation type="journal article" date="2019" name="ACS Chem. Biol.">
        <title>Identification and Mobilization of a Cryptic Antibiotic Biosynthesis Gene Locus from a Human-Pathogenic Nocardia Isolate.</title>
        <authorList>
            <person name="Herisse M."/>
            <person name="Ishida K."/>
            <person name="Porter J.L."/>
            <person name="Howden B."/>
            <person name="Hertweck C."/>
            <person name="Stinear T.P."/>
            <person name="Pidot S.J."/>
        </authorList>
    </citation>
    <scope>NUCLEOTIDE SEQUENCE [LARGE SCALE GENOMIC DNA]</scope>
    <source>
        <strain evidence="3 4">AUSMDU00012717</strain>
    </source>
</reference>
<keyword evidence="4" id="KW-1185">Reference proteome</keyword>
<dbReference type="PANTHER" id="PTHR43244">
    <property type="match status" value="1"/>
</dbReference>
<dbReference type="Pfam" id="PF00296">
    <property type="entry name" value="Bac_luciferase"/>
    <property type="match status" value="1"/>
</dbReference>
<dbReference type="SUPFAM" id="SSF51679">
    <property type="entry name" value="Bacterial luciferase-like"/>
    <property type="match status" value="1"/>
</dbReference>
<dbReference type="Proteomes" id="UP000503540">
    <property type="component" value="Chromosome"/>
</dbReference>
<sequence length="299" mass="31823">MVWPQCRLGVEAGVMKIVIGLPNHIAGVPGPVIGEWVRRAGRRGFAGVGTIDRLVYPSLDSIVALGIAAGAGADLELVTNILLAPLYQPTVLAKQLASLADVAGDRLVIGVGVGSREDDYAAAGVDFAARGRILDEQIAIMRRAWRGEPVADGTPLCPAPVRIPLLVGGKSNATVRRATTLGDGWVAGALRDYPDQSAFADRIRAGWKEAGRPGDPVIHASVNFAIGDDDIAQAGREHLGRYYGFNPAYAQLNVDDMLTDAADARETVRAYRDLGFDRLIFHPTVTSVEQVDRLADAIL</sequence>
<dbReference type="AlphaFoldDB" id="A0A6G9YGD7"/>
<evidence type="ECO:0000259" key="2">
    <source>
        <dbReference type="Pfam" id="PF00296"/>
    </source>
</evidence>
<protein>
    <submittedName>
        <fullName evidence="3">LLM class flavin-dependent oxidoreductase</fullName>
    </submittedName>
</protein>
<dbReference type="EMBL" id="CP046172">
    <property type="protein sequence ID" value="QIS12258.1"/>
    <property type="molecule type" value="Genomic_DNA"/>
</dbReference>
<dbReference type="KEGG" id="nah:F5544_21980"/>
<dbReference type="InterPro" id="IPR011251">
    <property type="entry name" value="Luciferase-like_dom"/>
</dbReference>